<feature type="signal peptide" evidence="2">
    <location>
        <begin position="1"/>
        <end position="21"/>
    </location>
</feature>
<dbReference type="EMBL" id="JAZDRO010000001">
    <property type="protein sequence ID" value="MEE2565737.1"/>
    <property type="molecule type" value="Genomic_DNA"/>
</dbReference>
<dbReference type="RefSeq" id="WP_330195269.1">
    <property type="nucleotide sequence ID" value="NZ_JAZDRO010000001.1"/>
</dbReference>
<evidence type="ECO:0000256" key="1">
    <source>
        <dbReference type="SAM" id="MobiDB-lite"/>
    </source>
</evidence>
<dbReference type="GO" id="GO:0016787">
    <property type="term" value="F:hydrolase activity"/>
    <property type="evidence" value="ECO:0007669"/>
    <property type="project" value="UniProtKB-KW"/>
</dbReference>
<dbReference type="InterPro" id="IPR001466">
    <property type="entry name" value="Beta-lactam-related"/>
</dbReference>
<evidence type="ECO:0000313" key="5">
    <source>
        <dbReference type="Proteomes" id="UP001310692"/>
    </source>
</evidence>
<feature type="region of interest" description="Disordered" evidence="1">
    <location>
        <begin position="252"/>
        <end position="279"/>
    </location>
</feature>
<evidence type="ECO:0000256" key="2">
    <source>
        <dbReference type="SAM" id="SignalP"/>
    </source>
</evidence>
<evidence type="ECO:0000313" key="4">
    <source>
        <dbReference type="EMBL" id="MEE2565737.1"/>
    </source>
</evidence>
<keyword evidence="4" id="KW-0378">Hydrolase</keyword>
<keyword evidence="5" id="KW-1185">Reference proteome</keyword>
<dbReference type="InterPro" id="IPR012338">
    <property type="entry name" value="Beta-lactam/transpept-like"/>
</dbReference>
<organism evidence="4 5">
    <name type="scientific">Hyphobacterium marinum</name>
    <dbReference type="NCBI Taxonomy" id="3116574"/>
    <lineage>
        <taxon>Bacteria</taxon>
        <taxon>Pseudomonadati</taxon>
        <taxon>Pseudomonadota</taxon>
        <taxon>Alphaproteobacteria</taxon>
        <taxon>Maricaulales</taxon>
        <taxon>Maricaulaceae</taxon>
        <taxon>Hyphobacterium</taxon>
    </lineage>
</organism>
<accession>A0ABU7LW00</accession>
<dbReference type="PANTHER" id="PTHR46825:SF15">
    <property type="entry name" value="BETA-LACTAMASE-RELATED DOMAIN-CONTAINING PROTEIN"/>
    <property type="match status" value="1"/>
</dbReference>
<dbReference type="Pfam" id="PF00144">
    <property type="entry name" value="Beta-lactamase"/>
    <property type="match status" value="1"/>
</dbReference>
<dbReference type="Proteomes" id="UP001310692">
    <property type="component" value="Unassembled WGS sequence"/>
</dbReference>
<dbReference type="SUPFAM" id="SSF56601">
    <property type="entry name" value="beta-lactamase/transpeptidase-like"/>
    <property type="match status" value="1"/>
</dbReference>
<feature type="chain" id="PRO_5046945468" evidence="2">
    <location>
        <begin position="22"/>
        <end position="417"/>
    </location>
</feature>
<dbReference type="InterPro" id="IPR050491">
    <property type="entry name" value="AmpC-like"/>
</dbReference>
<dbReference type="Gene3D" id="3.40.710.10">
    <property type="entry name" value="DD-peptidase/beta-lactamase superfamily"/>
    <property type="match status" value="1"/>
</dbReference>
<comment type="caution">
    <text evidence="4">The sequence shown here is derived from an EMBL/GenBank/DDBJ whole genome shotgun (WGS) entry which is preliminary data.</text>
</comment>
<name>A0ABU7LW00_9PROT</name>
<evidence type="ECO:0000259" key="3">
    <source>
        <dbReference type="Pfam" id="PF00144"/>
    </source>
</evidence>
<reference evidence="4 5" key="1">
    <citation type="submission" date="2024-01" db="EMBL/GenBank/DDBJ databases">
        <title>Hyphobacterium bacterium isolated from marine sediment.</title>
        <authorList>
            <person name="Zhao S."/>
        </authorList>
    </citation>
    <scope>NUCLEOTIDE SEQUENCE [LARGE SCALE GENOMIC DNA]</scope>
    <source>
        <strain evidence="4 5">Y60-23</strain>
    </source>
</reference>
<keyword evidence="2" id="KW-0732">Signal</keyword>
<protein>
    <submittedName>
        <fullName evidence="4">Serine hydrolase domain-containing protein</fullName>
        <ecNumber evidence="4">3.1.1.103</ecNumber>
    </submittedName>
</protein>
<sequence length="417" mass="44966">MRVQALVVLGLALAAAPAAEGQNTAAITTAGPQVSGYINAATLPIPANMLDVPDEADRAYLETFRARLDEVMTREETVGLAVAVLVQGEPVLVYAAGEEEAGTGRPITTDTVFRAASVSKGMTGTLLALLETQGRVNLNDPVPSELLPLPRGRQATVEQVLAQRTGLPPHTGDRAMERGGNVSQLRSRLGSQRPSCRPGECYTYQNIAFGSVEVIASQAAGLDFGTAMDTYVFQRVGMNTASVGVDALRQSASWARPHRRRDRDAHGTPRAGDPDTAYDATPAAASVNVSLNDMIAWARAQLGTSGHLPAPVLERVQTSYGDSPSQTRRLYRLEDRIENTGYGLGWRVYDWSGHRLITHSGYLSGYGAQIYMEPATGFAYVALWNHDGDAPWWLFPTLMDLRTGDGPADWLDLLDED</sequence>
<proteinExistence type="predicted"/>
<gene>
    <name evidence="4" type="ORF">V0U35_03515</name>
</gene>
<dbReference type="EC" id="3.1.1.103" evidence="4"/>
<feature type="domain" description="Beta-lactamase-related" evidence="3">
    <location>
        <begin position="64"/>
        <end position="389"/>
    </location>
</feature>
<dbReference type="PANTHER" id="PTHR46825">
    <property type="entry name" value="D-ALANYL-D-ALANINE-CARBOXYPEPTIDASE/ENDOPEPTIDASE AMPH"/>
    <property type="match status" value="1"/>
</dbReference>